<comment type="caution">
    <text evidence="2">The sequence shown here is derived from an EMBL/GenBank/DDBJ whole genome shotgun (WGS) entry which is preliminary data.</text>
</comment>
<gene>
    <name evidence="2" type="ORF">S06H3_12438</name>
</gene>
<keyword evidence="1" id="KW-0812">Transmembrane</keyword>
<evidence type="ECO:0000256" key="1">
    <source>
        <dbReference type="SAM" id="Phobius"/>
    </source>
</evidence>
<dbReference type="EMBL" id="BARV01006086">
    <property type="protein sequence ID" value="GAI07802.1"/>
    <property type="molecule type" value="Genomic_DNA"/>
</dbReference>
<feature type="transmembrane region" description="Helical" evidence="1">
    <location>
        <begin position="6"/>
        <end position="28"/>
    </location>
</feature>
<keyword evidence="1" id="KW-0472">Membrane</keyword>
<name>X1KL56_9ZZZZ</name>
<sequence length="56" mass="6319">MVSTGTAFDVLKIFGFLATLGLISWVWVEVASRTHYEITHRIRKEVREVVVGVPFG</sequence>
<keyword evidence="1" id="KW-1133">Transmembrane helix</keyword>
<dbReference type="AlphaFoldDB" id="X1KL56"/>
<reference evidence="2" key="1">
    <citation type="journal article" date="2014" name="Front. Microbiol.">
        <title>High frequency of phylogenetically diverse reductive dehalogenase-homologous genes in deep subseafloor sedimentary metagenomes.</title>
        <authorList>
            <person name="Kawai M."/>
            <person name="Futagami T."/>
            <person name="Toyoda A."/>
            <person name="Takaki Y."/>
            <person name="Nishi S."/>
            <person name="Hori S."/>
            <person name="Arai W."/>
            <person name="Tsubouchi T."/>
            <person name="Morono Y."/>
            <person name="Uchiyama I."/>
            <person name="Ito T."/>
            <person name="Fujiyama A."/>
            <person name="Inagaki F."/>
            <person name="Takami H."/>
        </authorList>
    </citation>
    <scope>NUCLEOTIDE SEQUENCE</scope>
    <source>
        <strain evidence="2">Expedition CK06-06</strain>
    </source>
</reference>
<accession>X1KL56</accession>
<evidence type="ECO:0000313" key="2">
    <source>
        <dbReference type="EMBL" id="GAI07802.1"/>
    </source>
</evidence>
<protein>
    <submittedName>
        <fullName evidence="2">Uncharacterized protein</fullName>
    </submittedName>
</protein>
<organism evidence="2">
    <name type="scientific">marine sediment metagenome</name>
    <dbReference type="NCBI Taxonomy" id="412755"/>
    <lineage>
        <taxon>unclassified sequences</taxon>
        <taxon>metagenomes</taxon>
        <taxon>ecological metagenomes</taxon>
    </lineage>
</organism>
<proteinExistence type="predicted"/>